<sequence>MENEKKIPKILVVTEHPWNESNSIGNTLSNLFSNYDISKIAHLYFLSSKPKNSICNKYFSLNIFKIMRKRIKIRNNFINENNNINLNIENKLTIFFREKFTTLGRFVQELFWLVFFHGDEDLTIFVKNFKPDIIFLTSVYSIYPYRITLKLLKLTNSNLVLFLMDDYLDFNPKNIFKAIYQKILKKNLLKITNNSKLIYTISNKMRLEYKKKYGFDSKILYKGNDFSDVNKEKYYPTNSDFIKIVYTGNLTFGGRWKSLKLLRDVLYENNLKYSVEIYSQIEIPKKVFKDVFDNKKIVFKGNLPYHKLKELYKNADILLFLESIEENDTYLSRLSFSTKIVDYLFANRCILAISSKKVASTQYLIENDAAIVTDNKKELSEILLKIQEKREILSEYAEKAWNCGLKNHQIENIQYELLNDIKKIKEKY</sequence>
<organism evidence="1 2">
    <name type="scientific">candidate division TA06 bacterium 34_109</name>
    <dbReference type="NCBI Taxonomy" id="1635277"/>
    <lineage>
        <taxon>Bacteria</taxon>
        <taxon>Bacteria division TA06</taxon>
    </lineage>
</organism>
<accession>A0A101I3J0</accession>
<name>A0A101I3J0_UNCT6</name>
<reference evidence="2" key="1">
    <citation type="journal article" date="2015" name="MBio">
        <title>Genome-Resolved Metagenomic Analysis Reveals Roles for Candidate Phyla and Other Microbial Community Members in Biogeochemical Transformations in Oil Reservoirs.</title>
        <authorList>
            <person name="Hu P."/>
            <person name="Tom L."/>
            <person name="Singh A."/>
            <person name="Thomas B.C."/>
            <person name="Baker B.J."/>
            <person name="Piceno Y.M."/>
            <person name="Andersen G.L."/>
            <person name="Banfield J.F."/>
        </authorList>
    </citation>
    <scope>NUCLEOTIDE SEQUENCE [LARGE SCALE GENOMIC DNA]</scope>
</reference>
<proteinExistence type="predicted"/>
<dbReference type="EMBL" id="LGGX01000001">
    <property type="protein sequence ID" value="KUK87998.1"/>
    <property type="molecule type" value="Genomic_DNA"/>
</dbReference>
<dbReference type="AlphaFoldDB" id="A0A101I3J0"/>
<protein>
    <submittedName>
        <fullName evidence="1">Uncharacterized protein</fullName>
    </submittedName>
</protein>
<evidence type="ECO:0000313" key="2">
    <source>
        <dbReference type="Proteomes" id="UP000053467"/>
    </source>
</evidence>
<gene>
    <name evidence="1" type="ORF">XE03_0004</name>
</gene>
<evidence type="ECO:0000313" key="1">
    <source>
        <dbReference type="EMBL" id="KUK87998.1"/>
    </source>
</evidence>
<dbReference type="SUPFAM" id="SSF53756">
    <property type="entry name" value="UDP-Glycosyltransferase/glycogen phosphorylase"/>
    <property type="match status" value="1"/>
</dbReference>
<dbReference type="Gene3D" id="3.40.50.2000">
    <property type="entry name" value="Glycogen Phosphorylase B"/>
    <property type="match status" value="1"/>
</dbReference>
<dbReference type="Proteomes" id="UP000053467">
    <property type="component" value="Unassembled WGS sequence"/>
</dbReference>
<comment type="caution">
    <text evidence="1">The sequence shown here is derived from an EMBL/GenBank/DDBJ whole genome shotgun (WGS) entry which is preliminary data.</text>
</comment>